<reference evidence="2 3" key="1">
    <citation type="journal article" date="2017" name="Int. J. Parasitol.">
        <title>The genome of the protozoan parasite Cystoisospora suis and a reverse vaccinology approach to identify vaccine candidates.</title>
        <authorList>
            <person name="Palmieri N."/>
            <person name="Shrestha A."/>
            <person name="Ruttkowski B."/>
            <person name="Beck T."/>
            <person name="Vogl C."/>
            <person name="Tomley F."/>
            <person name="Blake D.P."/>
            <person name="Joachim A."/>
        </authorList>
    </citation>
    <scope>NUCLEOTIDE SEQUENCE [LARGE SCALE GENOMIC DNA]</scope>
    <source>
        <strain evidence="2 3">Wien I</strain>
    </source>
</reference>
<comment type="caution">
    <text evidence="2">The sequence shown here is derived from an EMBL/GenBank/DDBJ whole genome shotgun (WGS) entry which is preliminary data.</text>
</comment>
<name>A0A2C6KX47_9APIC</name>
<feature type="region of interest" description="Disordered" evidence="1">
    <location>
        <begin position="85"/>
        <end position="112"/>
    </location>
</feature>
<dbReference type="RefSeq" id="XP_067922174.1">
    <property type="nucleotide sequence ID" value="XM_068065858.1"/>
</dbReference>
<dbReference type="VEuPathDB" id="ToxoDB:CSUI_005688"/>
<gene>
    <name evidence="2" type="ORF">CSUI_005688</name>
</gene>
<organism evidence="2 3">
    <name type="scientific">Cystoisospora suis</name>
    <dbReference type="NCBI Taxonomy" id="483139"/>
    <lineage>
        <taxon>Eukaryota</taxon>
        <taxon>Sar</taxon>
        <taxon>Alveolata</taxon>
        <taxon>Apicomplexa</taxon>
        <taxon>Conoidasida</taxon>
        <taxon>Coccidia</taxon>
        <taxon>Eucoccidiorida</taxon>
        <taxon>Eimeriorina</taxon>
        <taxon>Sarcocystidae</taxon>
        <taxon>Cystoisospora</taxon>
    </lineage>
</organism>
<dbReference type="GeneID" id="94429069"/>
<feature type="compositionally biased region" description="Basic and acidic residues" evidence="1">
    <location>
        <begin position="197"/>
        <end position="208"/>
    </location>
</feature>
<dbReference type="EMBL" id="MIGC01002743">
    <property type="protein sequence ID" value="PHJ20486.1"/>
    <property type="molecule type" value="Genomic_DNA"/>
</dbReference>
<protein>
    <submittedName>
        <fullName evidence="2">Uncharacterized protein</fullName>
    </submittedName>
</protein>
<dbReference type="Proteomes" id="UP000221165">
    <property type="component" value="Unassembled WGS sequence"/>
</dbReference>
<evidence type="ECO:0000256" key="1">
    <source>
        <dbReference type="SAM" id="MobiDB-lite"/>
    </source>
</evidence>
<accession>A0A2C6KX47</accession>
<evidence type="ECO:0000313" key="3">
    <source>
        <dbReference type="Proteomes" id="UP000221165"/>
    </source>
</evidence>
<keyword evidence="3" id="KW-1185">Reference proteome</keyword>
<feature type="region of interest" description="Disordered" evidence="1">
    <location>
        <begin position="279"/>
        <end position="324"/>
    </location>
</feature>
<sequence>MLSLRSQLTMPVAMERTLQKSVLTAAVAALFAQTGVSQNAGKLLRGDQVSFRAVVPLFENDVHIQLHEPLGQSIFHSSEPSQSDYVSFVEDDEEDTPLLRTEKSQSSRRRPDVFLRHQADRLRSWMKRKLVEPARTAWDRLRARSWRKPFLRDLLPRRRRGRTASTESILADKKATPSSTSAGRGPALTEASQGGLDTRRAAPPEFDRTLLSPPPKPPRLHIGRVEKPPETQMPFSPVGLPLTPPPKPPRLYLPTVEQLVPGTPISPLAPSVLPLESPRVFKDEVGRQDTQESSTEALAPSSEPSPSSGALTNEPEPDSLGTLP</sequence>
<evidence type="ECO:0000313" key="2">
    <source>
        <dbReference type="EMBL" id="PHJ20486.1"/>
    </source>
</evidence>
<proteinExistence type="predicted"/>
<dbReference type="AlphaFoldDB" id="A0A2C6KX47"/>
<feature type="compositionally biased region" description="Low complexity" evidence="1">
    <location>
        <begin position="292"/>
        <end position="312"/>
    </location>
</feature>
<feature type="compositionally biased region" description="Basic and acidic residues" evidence="1">
    <location>
        <begin position="279"/>
        <end position="290"/>
    </location>
</feature>
<feature type="region of interest" description="Disordered" evidence="1">
    <location>
        <begin position="157"/>
        <end position="243"/>
    </location>
</feature>
<feature type="compositionally biased region" description="Basic and acidic residues" evidence="1">
    <location>
        <begin position="100"/>
        <end position="112"/>
    </location>
</feature>